<proteinExistence type="predicted"/>
<dbReference type="Pfam" id="PF05876">
    <property type="entry name" value="GpA_ATPase"/>
    <property type="match status" value="1"/>
</dbReference>
<gene>
    <name evidence="3" type="ORF">CKF54_00915</name>
</gene>
<dbReference type="GO" id="GO:0016887">
    <property type="term" value="F:ATP hydrolysis activity"/>
    <property type="evidence" value="ECO:0007669"/>
    <property type="project" value="InterPro"/>
</dbReference>
<dbReference type="InterPro" id="IPR046453">
    <property type="entry name" value="GpA_ATPase"/>
</dbReference>
<reference evidence="3 4" key="1">
    <citation type="submission" date="2017-08" db="EMBL/GenBank/DDBJ databases">
        <title>Reclassification of Bisgaard taxon 37 and 44.</title>
        <authorList>
            <person name="Christensen H."/>
        </authorList>
    </citation>
    <scope>NUCLEOTIDE SEQUENCE [LARGE SCALE GENOMIC DNA]</scope>
    <source>
        <strain evidence="3 4">B96_3</strain>
    </source>
</reference>
<evidence type="ECO:0000313" key="4">
    <source>
        <dbReference type="Proteomes" id="UP000265691"/>
    </source>
</evidence>
<dbReference type="GO" id="GO:0004519">
    <property type="term" value="F:endonuclease activity"/>
    <property type="evidence" value="ECO:0007669"/>
    <property type="project" value="InterPro"/>
</dbReference>
<feature type="domain" description="Terminase large subunit GpA endonuclease" evidence="2">
    <location>
        <begin position="388"/>
        <end position="702"/>
    </location>
</feature>
<dbReference type="PANTHER" id="PTHR34413:SF2">
    <property type="entry name" value="PROPHAGE TAIL FIBER ASSEMBLY PROTEIN HOMOLOG TFAE-RELATED"/>
    <property type="match status" value="1"/>
</dbReference>
<name>A0A3A1YDS8_9GAMM</name>
<evidence type="ECO:0000259" key="1">
    <source>
        <dbReference type="Pfam" id="PF05876"/>
    </source>
</evidence>
<dbReference type="OrthoDB" id="5181253at2"/>
<dbReference type="PANTHER" id="PTHR34413">
    <property type="entry name" value="PROPHAGE TAIL FIBER ASSEMBLY PROTEIN HOMOLOG TFAE-RELATED-RELATED"/>
    <property type="match status" value="1"/>
</dbReference>
<dbReference type="Proteomes" id="UP000265691">
    <property type="component" value="Unassembled WGS sequence"/>
</dbReference>
<evidence type="ECO:0000313" key="3">
    <source>
        <dbReference type="EMBL" id="RIY34334.1"/>
    </source>
</evidence>
<dbReference type="InterPro" id="IPR051220">
    <property type="entry name" value="TFA_Chaperone"/>
</dbReference>
<dbReference type="RefSeq" id="WP_119524410.1">
    <property type="nucleotide sequence ID" value="NZ_NRHC01000011.1"/>
</dbReference>
<sequence length="763" mass="87321">MVKNDEEFDFPNFNEIDASPYGKKRIREIDEEELDEKTDRVVKKEVKKIIKKGNFRTFNVTKLVPLLSLKSLFKDLIESLKPPPREPVSATVERIMKIPNKSGLPLDFSVQGRAAYMREPIDLLNSRHYNEIIFMGCARSGKTEALVKGFASYAMYTARDIMILQMSGEKAIEFAKKDFQPTIFASPELKDLIRNRREDLNLKNYSLKKGSWVLIRKPAVTDLAGTTVQYVVLTDYDRMDQNLDGEGTPWALGRTRTTTYGFDAMAVAESSPGFPVVNTEQLLEPHDAYDCEGIAALYNQGDKRCFYFQCLNCREWFWATPETITWDKQETNDTLASRTARVECSHCFHKHTDEERLTTLIPRGKWIRKGEKIDKDGNVSGAVTESKTASFWLRAPACGFISLEEIVYRYLSALRQFEKTGDEQNLKAVVNTVFGDPFITRNLTNNANVIKEKLEESNDQDEIGVAPRDTVMIVAAVDQQCGNKDSRFVVQIFAITKSKRYFLIDRFDITEWNGKRINPAVNDSSMYDCIDKMVVEYRAKIKDTNLTMAPYITLLDIGGAGNATVNSYSFYRSMVKKRKSDRIRLVKGENKVTPFKVYGIEFWCRYGAAVTSRAKASSWKANIFRIVPNFFKHRLFNIIQRNSEEPYSITFNKGIPEQVAKELSAETLDERGVYVKRYNGIRNEAIDLFVYFLALVEDLKIEVKIDENARPNWLLTAEEGNAYCYDAVTNTLNAPAREPKNKDKKVTKGKKVKSFSFIGESRF</sequence>
<keyword evidence="4" id="KW-1185">Reference proteome</keyword>
<dbReference type="AlphaFoldDB" id="A0A3A1YDS8"/>
<feature type="domain" description="Phage terminase large subunit GpA ATPase" evidence="1">
    <location>
        <begin position="114"/>
        <end position="366"/>
    </location>
</feature>
<dbReference type="EMBL" id="NRHC01000011">
    <property type="protein sequence ID" value="RIY34334.1"/>
    <property type="molecule type" value="Genomic_DNA"/>
</dbReference>
<dbReference type="Pfam" id="PF20454">
    <property type="entry name" value="GpA_nuclease"/>
    <property type="match status" value="1"/>
</dbReference>
<protein>
    <submittedName>
        <fullName evidence="3">Uncharacterized protein</fullName>
    </submittedName>
</protein>
<dbReference type="InterPro" id="IPR046454">
    <property type="entry name" value="GpA_endonuclease"/>
</dbReference>
<comment type="caution">
    <text evidence="3">The sequence shown here is derived from an EMBL/GenBank/DDBJ whole genome shotgun (WGS) entry which is preliminary data.</text>
</comment>
<organism evidence="3 4">
    <name type="scientific">Psittacicella hinzii</name>
    <dbReference type="NCBI Taxonomy" id="2028575"/>
    <lineage>
        <taxon>Bacteria</taxon>
        <taxon>Pseudomonadati</taxon>
        <taxon>Pseudomonadota</taxon>
        <taxon>Gammaproteobacteria</taxon>
        <taxon>Pasteurellales</taxon>
        <taxon>Psittacicellaceae</taxon>
        <taxon>Psittacicella</taxon>
    </lineage>
</organism>
<accession>A0A3A1YDS8</accession>
<evidence type="ECO:0000259" key="2">
    <source>
        <dbReference type="Pfam" id="PF20454"/>
    </source>
</evidence>